<dbReference type="EMBL" id="JAWDJW010006753">
    <property type="protein sequence ID" value="KAK3063691.1"/>
    <property type="molecule type" value="Genomic_DNA"/>
</dbReference>
<sequence>MLPEPGEEETSKVLLEHQDAIERSCNALADEMNLAFDRPLPDTTLTADSASYVNALCNEVCDRLVGNSTTFFNTPSQHAELLCKAEAELERERAELARSLSCFDEPFPTPELDSVVYEPSALIVDIPEESFALLSGISPELEACLGPADRQDEGDASNAYPPSSSPYQA</sequence>
<proteinExistence type="predicted"/>
<dbReference type="Proteomes" id="UP001186974">
    <property type="component" value="Unassembled WGS sequence"/>
</dbReference>
<protein>
    <submittedName>
        <fullName evidence="1">Uncharacterized protein</fullName>
    </submittedName>
</protein>
<keyword evidence="2" id="KW-1185">Reference proteome</keyword>
<evidence type="ECO:0000313" key="2">
    <source>
        <dbReference type="Proteomes" id="UP001186974"/>
    </source>
</evidence>
<evidence type="ECO:0000313" key="1">
    <source>
        <dbReference type="EMBL" id="KAK3063691.1"/>
    </source>
</evidence>
<reference evidence="1" key="1">
    <citation type="submission" date="2024-09" db="EMBL/GenBank/DDBJ databases">
        <title>Black Yeasts Isolated from many extreme environments.</title>
        <authorList>
            <person name="Coleine C."/>
            <person name="Stajich J.E."/>
            <person name="Selbmann L."/>
        </authorList>
    </citation>
    <scope>NUCLEOTIDE SEQUENCE</scope>
    <source>
        <strain evidence="1">CCFEE 5737</strain>
    </source>
</reference>
<organism evidence="1 2">
    <name type="scientific">Coniosporium uncinatum</name>
    <dbReference type="NCBI Taxonomy" id="93489"/>
    <lineage>
        <taxon>Eukaryota</taxon>
        <taxon>Fungi</taxon>
        <taxon>Dikarya</taxon>
        <taxon>Ascomycota</taxon>
        <taxon>Pezizomycotina</taxon>
        <taxon>Dothideomycetes</taxon>
        <taxon>Dothideomycetes incertae sedis</taxon>
        <taxon>Coniosporium</taxon>
    </lineage>
</organism>
<comment type="caution">
    <text evidence="1">The sequence shown here is derived from an EMBL/GenBank/DDBJ whole genome shotgun (WGS) entry which is preliminary data.</text>
</comment>
<name>A0ACC3D8T0_9PEZI</name>
<accession>A0ACC3D8T0</accession>
<gene>
    <name evidence="1" type="ORF">LTS18_013530</name>
</gene>